<dbReference type="RefSeq" id="XP_020011553.2">
    <property type="nucleotide sequence ID" value="XM_020155964.2"/>
</dbReference>
<keyword evidence="4" id="KW-1185">Reference proteome</keyword>
<dbReference type="CTD" id="4066"/>
<keyword evidence="3" id="KW-0804">Transcription</keyword>
<evidence type="ECO:0000256" key="1">
    <source>
        <dbReference type="ARBA" id="ARBA00023015"/>
    </source>
</evidence>
<dbReference type="PANTHER" id="PTHR13864:SF6">
    <property type="entry name" value="PROTEIN LYL-1"/>
    <property type="match status" value="1"/>
</dbReference>
<evidence type="ECO:0000256" key="3">
    <source>
        <dbReference type="ARBA" id="ARBA00023163"/>
    </source>
</evidence>
<sequence length="338" mass="36410">MCPPQAEAEVGPTMTEKAKMVCAPSPVTTPPPKPASAGPLPTEEMRHQGGASPSRLPPGVPVISLGHTRPPGATMATTELSALRPPLLHLSALGTAPPTLALHYHPHPYLNSVYIGPAGPFSLFPSSRLKRRPSYCELDLAEERGVLALTHLHTEDSPHRSQPSSRPQSHRQPHSSTTTQQAKRHSLSHGHNRAWEPQNDSSPGMQQPATQPHKSTTEPHPRMKQPQPMATVGHNHSHHIDQESPSHTRTPTGPPWQTTSQNHEHSSHTGARSGAQRLLPRQTATRKYFPQGISATTVKGTESNVTVPRCLSLGSFGVCVLGAFGEGDLAARGSARHW</sequence>
<accession>A0A8B7TVG3</accession>
<dbReference type="InterPro" id="IPR040238">
    <property type="entry name" value="TAL-like"/>
</dbReference>
<dbReference type="AlphaFoldDB" id="A0A8B7TVG3"/>
<protein>
    <submittedName>
        <fullName evidence="5">Protein lyl-1 isoform X1</fullName>
    </submittedName>
</protein>
<dbReference type="PANTHER" id="PTHR13864">
    <property type="entry name" value="T-CELL ACUTE LYMPHOCYTIC LEUKEMIA/STEM CELL LEUKEMIA-RELATED"/>
    <property type="match status" value="1"/>
</dbReference>
<gene>
    <name evidence="5" type="primary">Lyl1</name>
</gene>
<dbReference type="OrthoDB" id="10069510at2759"/>
<evidence type="ECO:0000256" key="2">
    <source>
        <dbReference type="ARBA" id="ARBA00023125"/>
    </source>
</evidence>
<evidence type="ECO:0000313" key="4">
    <source>
        <dbReference type="Proteomes" id="UP001732720"/>
    </source>
</evidence>
<name>A0A8B7TVG3_CASCN</name>
<reference evidence="5" key="1">
    <citation type="submission" date="2025-08" db="UniProtKB">
        <authorList>
            <consortium name="RefSeq"/>
        </authorList>
    </citation>
    <scope>IDENTIFICATION</scope>
</reference>
<organism evidence="5">
    <name type="scientific">Castor canadensis</name>
    <name type="common">American beaver</name>
    <dbReference type="NCBI Taxonomy" id="51338"/>
    <lineage>
        <taxon>Eukaryota</taxon>
        <taxon>Metazoa</taxon>
        <taxon>Chordata</taxon>
        <taxon>Craniata</taxon>
        <taxon>Vertebrata</taxon>
        <taxon>Euteleostomi</taxon>
        <taxon>Mammalia</taxon>
        <taxon>Eutheria</taxon>
        <taxon>Euarchontoglires</taxon>
        <taxon>Glires</taxon>
        <taxon>Rodentia</taxon>
        <taxon>Castorimorpha</taxon>
        <taxon>Castoridae</taxon>
        <taxon>Castor</taxon>
    </lineage>
</organism>
<dbReference type="GeneID" id="109681288"/>
<proteinExistence type="predicted"/>
<evidence type="ECO:0000313" key="5">
    <source>
        <dbReference type="RefSeq" id="XP_020011553.2"/>
    </source>
</evidence>
<dbReference type="GO" id="GO:0000978">
    <property type="term" value="F:RNA polymerase II cis-regulatory region sequence-specific DNA binding"/>
    <property type="evidence" value="ECO:0007669"/>
    <property type="project" value="TreeGrafter"/>
</dbReference>
<dbReference type="KEGG" id="ccan:109681288"/>
<dbReference type="Proteomes" id="UP001732720">
    <property type="component" value="Chromosome 14"/>
</dbReference>
<keyword evidence="2" id="KW-0238">DNA-binding</keyword>
<dbReference type="GO" id="GO:0000981">
    <property type="term" value="F:DNA-binding transcription factor activity, RNA polymerase II-specific"/>
    <property type="evidence" value="ECO:0007669"/>
    <property type="project" value="InterPro"/>
</dbReference>
<keyword evidence="1" id="KW-0805">Transcription regulation</keyword>